<dbReference type="PANTHER" id="PTHR43619:SF2">
    <property type="entry name" value="S-ADENOSYL-L-METHIONINE-DEPENDENT METHYLTRANSFERASES SUPERFAMILY PROTEIN"/>
    <property type="match status" value="1"/>
</dbReference>
<dbReference type="NCBIfam" id="TIGR00027">
    <property type="entry name" value="mthyl_TIGR00027"/>
    <property type="match status" value="1"/>
</dbReference>
<dbReference type="AlphaFoldDB" id="A0A8J3L851"/>
<dbReference type="InterPro" id="IPR011610">
    <property type="entry name" value="SAM_mthyl_Trfase_ML2640-like"/>
</dbReference>
<gene>
    <name evidence="7" type="ORF">Cco03nite_47400</name>
</gene>
<keyword evidence="4" id="KW-0808">Transferase</keyword>
<evidence type="ECO:0000313" key="7">
    <source>
        <dbReference type="EMBL" id="GIG08040.1"/>
    </source>
</evidence>
<comment type="similarity">
    <text evidence="2 6">Belongs to the UPF0677 family.</text>
</comment>
<dbReference type="GO" id="GO:0008168">
    <property type="term" value="F:methyltransferase activity"/>
    <property type="evidence" value="ECO:0007669"/>
    <property type="project" value="UniProtKB-UniRule"/>
</dbReference>
<protein>
    <recommendedName>
        <fullName evidence="6">S-adenosyl-L-methionine-dependent methyltransferase</fullName>
        <ecNumber evidence="6">2.1.1.-</ecNumber>
    </recommendedName>
</protein>
<evidence type="ECO:0000256" key="1">
    <source>
        <dbReference type="ARBA" id="ARBA00003907"/>
    </source>
</evidence>
<dbReference type="Pfam" id="PF04072">
    <property type="entry name" value="LCM"/>
    <property type="match status" value="1"/>
</dbReference>
<evidence type="ECO:0000256" key="4">
    <source>
        <dbReference type="ARBA" id="ARBA00022679"/>
    </source>
</evidence>
<comment type="function">
    <text evidence="1 6">Exhibits S-adenosyl-L-methionine-dependent methyltransferase activity.</text>
</comment>
<dbReference type="RefSeq" id="WP_203694368.1">
    <property type="nucleotide sequence ID" value="NZ_BAAALC010000042.1"/>
</dbReference>
<evidence type="ECO:0000256" key="2">
    <source>
        <dbReference type="ARBA" id="ARBA00008138"/>
    </source>
</evidence>
<name>A0A8J3L851_9ACTN</name>
<dbReference type="SUPFAM" id="SSF53335">
    <property type="entry name" value="S-adenosyl-L-methionine-dependent methyltransferases"/>
    <property type="match status" value="1"/>
</dbReference>
<evidence type="ECO:0000256" key="3">
    <source>
        <dbReference type="ARBA" id="ARBA00022603"/>
    </source>
</evidence>
<dbReference type="Gene3D" id="3.40.50.150">
    <property type="entry name" value="Vaccinia Virus protein VP39"/>
    <property type="match status" value="1"/>
</dbReference>
<evidence type="ECO:0000256" key="5">
    <source>
        <dbReference type="ARBA" id="ARBA00022691"/>
    </source>
</evidence>
<evidence type="ECO:0000313" key="8">
    <source>
        <dbReference type="Proteomes" id="UP000630887"/>
    </source>
</evidence>
<dbReference type="EC" id="2.1.1.-" evidence="6"/>
<sequence length="282" mass="30764">MDDGLDPLARTALWTASMRAREHARSDRLFDEPLANLLATEDGPKIMRGFEGEVQRGVEDPALAVRTRFFDDAMIDAARSGVRQFVLVAAGMDTRGYRLAWPESTVLFELDRPALLELKASLLADAAATPACTIRPLGVDLLGDWTTPLAAAGFRHSEPTLWLVEGLFYFLSAHERDTLLKEITTLSATASRLLADYVTQTSLDGTGMQVWREKMAASGHPWKSGCDDPEGLLDAQGWRARVSAYGSPEADYGRWAHAVIEPGVTATRGRYLISAVLDGSAV</sequence>
<comment type="caution">
    <text evidence="7">The sequence shown here is derived from an EMBL/GenBank/DDBJ whole genome shotgun (WGS) entry which is preliminary data.</text>
</comment>
<organism evidence="7 8">
    <name type="scientific">Catellatospora coxensis</name>
    <dbReference type="NCBI Taxonomy" id="310354"/>
    <lineage>
        <taxon>Bacteria</taxon>
        <taxon>Bacillati</taxon>
        <taxon>Actinomycetota</taxon>
        <taxon>Actinomycetes</taxon>
        <taxon>Micromonosporales</taxon>
        <taxon>Micromonosporaceae</taxon>
        <taxon>Catellatospora</taxon>
    </lineage>
</organism>
<keyword evidence="5 6" id="KW-0949">S-adenosyl-L-methionine</keyword>
<dbReference type="InterPro" id="IPR029063">
    <property type="entry name" value="SAM-dependent_MTases_sf"/>
</dbReference>
<proteinExistence type="inferred from homology"/>
<keyword evidence="8" id="KW-1185">Reference proteome</keyword>
<dbReference type="PANTHER" id="PTHR43619">
    <property type="entry name" value="S-ADENOSYL-L-METHIONINE-DEPENDENT METHYLTRANSFERASE YKTD-RELATED"/>
    <property type="match status" value="1"/>
</dbReference>
<reference evidence="7 8" key="1">
    <citation type="submission" date="2021-01" db="EMBL/GenBank/DDBJ databases">
        <title>Whole genome shotgun sequence of Catellatospora coxensis NBRC 107359.</title>
        <authorList>
            <person name="Komaki H."/>
            <person name="Tamura T."/>
        </authorList>
    </citation>
    <scope>NUCLEOTIDE SEQUENCE [LARGE SCALE GENOMIC DNA]</scope>
    <source>
        <strain evidence="7 8">NBRC 107359</strain>
    </source>
</reference>
<dbReference type="EMBL" id="BONI01000042">
    <property type="protein sequence ID" value="GIG08040.1"/>
    <property type="molecule type" value="Genomic_DNA"/>
</dbReference>
<dbReference type="GO" id="GO:0032259">
    <property type="term" value="P:methylation"/>
    <property type="evidence" value="ECO:0007669"/>
    <property type="project" value="UniProtKB-KW"/>
</dbReference>
<evidence type="ECO:0000256" key="6">
    <source>
        <dbReference type="RuleBase" id="RU362030"/>
    </source>
</evidence>
<dbReference type="Proteomes" id="UP000630887">
    <property type="component" value="Unassembled WGS sequence"/>
</dbReference>
<accession>A0A8J3L851</accession>
<keyword evidence="3 6" id="KW-0489">Methyltransferase</keyword>
<dbReference type="InterPro" id="IPR007213">
    <property type="entry name" value="Ppm1/Ppm2/Tcmp"/>
</dbReference>